<dbReference type="Pfam" id="PF18036">
    <property type="entry name" value="Ubiquitin_4"/>
    <property type="match status" value="1"/>
</dbReference>
<evidence type="ECO:0000313" key="2">
    <source>
        <dbReference type="EMBL" id="KAG0532087.1"/>
    </source>
</evidence>
<evidence type="ECO:0000313" key="3">
    <source>
        <dbReference type="Proteomes" id="UP000807115"/>
    </source>
</evidence>
<sequence>MPTSSHPASPDAAGDIAAALALDIEDLAGGGGGGADCIGRLSCGRRSSFSYRRLPEPRLRLTVQKLDDSFFDIEIARSATVWELKVAIENLFSDLYDDAQKTISWNHVWSHFCLCFKDERMTDDKATLRGFGIRDGDVLHFAQHLSVDYSPCRSLPKYQKEPSHTHRRSRTSLDGYRLVSLLDDLSEDEGEKFTNSRCSTSVLEDPCVFEYNEVHEERRVEEETPKKVSLFHRWFSSSKLRSYRRTHHAEDTVPLSSEKKNAHPKLGKWFTFKF</sequence>
<reference evidence="2" key="2">
    <citation type="submission" date="2020-10" db="EMBL/GenBank/DDBJ databases">
        <authorList>
            <person name="Cooper E.A."/>
            <person name="Brenton Z.W."/>
            <person name="Flinn B.S."/>
            <person name="Jenkins J."/>
            <person name="Shu S."/>
            <person name="Flowers D."/>
            <person name="Luo F."/>
            <person name="Wang Y."/>
            <person name="Xia P."/>
            <person name="Barry K."/>
            <person name="Daum C."/>
            <person name="Lipzen A."/>
            <person name="Yoshinaga Y."/>
            <person name="Schmutz J."/>
            <person name="Saski C."/>
            <person name="Vermerris W."/>
            <person name="Kresovich S."/>
        </authorList>
    </citation>
    <scope>NUCLEOTIDE SEQUENCE</scope>
</reference>
<dbReference type="OrthoDB" id="72819at2759"/>
<dbReference type="CDD" id="cd17058">
    <property type="entry name" value="Ubl_SNRNP25"/>
    <property type="match status" value="1"/>
</dbReference>
<reference evidence="2" key="1">
    <citation type="journal article" date="2019" name="BMC Genomics">
        <title>A new reference genome for Sorghum bicolor reveals high levels of sequence similarity between sweet and grain genotypes: implications for the genetics of sugar metabolism.</title>
        <authorList>
            <person name="Cooper E.A."/>
            <person name="Brenton Z.W."/>
            <person name="Flinn B.S."/>
            <person name="Jenkins J."/>
            <person name="Shu S."/>
            <person name="Flowers D."/>
            <person name="Luo F."/>
            <person name="Wang Y."/>
            <person name="Xia P."/>
            <person name="Barry K."/>
            <person name="Daum C."/>
            <person name="Lipzen A."/>
            <person name="Yoshinaga Y."/>
            <person name="Schmutz J."/>
            <person name="Saski C."/>
            <person name="Vermerris W."/>
            <person name="Kresovich S."/>
        </authorList>
    </citation>
    <scope>NUCLEOTIDE SEQUENCE</scope>
</reference>
<dbReference type="Gene3D" id="3.10.20.90">
    <property type="entry name" value="Phosphatidylinositol 3-kinase Catalytic Subunit, Chain A, domain 1"/>
    <property type="match status" value="1"/>
</dbReference>
<dbReference type="Proteomes" id="UP000807115">
    <property type="component" value="Chromosome 4"/>
</dbReference>
<dbReference type="OMA" id="SSCEKRD"/>
<accession>A0A921R3Q0</accession>
<dbReference type="Gramene" id="EES06411">
    <property type="protein sequence ID" value="EES06411"/>
    <property type="gene ID" value="SORBI_3004G071700"/>
</dbReference>
<dbReference type="PANTHER" id="PTHR14942">
    <property type="entry name" value="U11/U12 SMALL NUCLEAR RIBONUCLEOPROTEIN 25 KDA PROTEIN"/>
    <property type="match status" value="1"/>
</dbReference>
<dbReference type="AlphaFoldDB" id="A0A921R3Q0"/>
<dbReference type="KEGG" id="sbi:8079432"/>
<dbReference type="InterPro" id="IPR039690">
    <property type="entry name" value="SNRNP25"/>
</dbReference>
<dbReference type="SUPFAM" id="SSF54236">
    <property type="entry name" value="Ubiquitin-like"/>
    <property type="match status" value="1"/>
</dbReference>
<dbReference type="GO" id="GO:0000398">
    <property type="term" value="P:mRNA splicing, via spliceosome"/>
    <property type="evidence" value="ECO:0007669"/>
    <property type="project" value="InterPro"/>
</dbReference>
<dbReference type="PANTHER" id="PTHR14942:SF9">
    <property type="entry name" value="OS02G0188500 PROTEIN"/>
    <property type="match status" value="1"/>
</dbReference>
<feature type="domain" description="Ubiquitin-like" evidence="1">
    <location>
        <begin position="59"/>
        <end position="141"/>
    </location>
</feature>
<dbReference type="InterPro" id="IPR000626">
    <property type="entry name" value="Ubiquitin-like_dom"/>
</dbReference>
<comment type="caution">
    <text evidence="2">The sequence shown here is derived from an EMBL/GenBank/DDBJ whole genome shotgun (WGS) entry which is preliminary data.</text>
</comment>
<gene>
    <name evidence="2" type="ORF">BDA96_04G077700</name>
</gene>
<proteinExistence type="predicted"/>
<dbReference type="PROSITE" id="PS50053">
    <property type="entry name" value="UBIQUITIN_2"/>
    <property type="match status" value="1"/>
</dbReference>
<name>A0A921R3Q0_SORBI</name>
<dbReference type="InterPro" id="IPR029071">
    <property type="entry name" value="Ubiquitin-like_domsf"/>
</dbReference>
<evidence type="ECO:0000259" key="1">
    <source>
        <dbReference type="PROSITE" id="PS50053"/>
    </source>
</evidence>
<protein>
    <recommendedName>
        <fullName evidence="1">Ubiquitin-like domain-containing protein</fullName>
    </recommendedName>
</protein>
<dbReference type="EMBL" id="CM027683">
    <property type="protein sequence ID" value="KAG0532087.1"/>
    <property type="molecule type" value="Genomic_DNA"/>
</dbReference>
<dbReference type="InterPro" id="IPR040610">
    <property type="entry name" value="SNRNP25_ubiquitin"/>
</dbReference>
<organism evidence="2 3">
    <name type="scientific">Sorghum bicolor</name>
    <name type="common">Sorghum</name>
    <name type="synonym">Sorghum vulgare</name>
    <dbReference type="NCBI Taxonomy" id="4558"/>
    <lineage>
        <taxon>Eukaryota</taxon>
        <taxon>Viridiplantae</taxon>
        <taxon>Streptophyta</taxon>
        <taxon>Embryophyta</taxon>
        <taxon>Tracheophyta</taxon>
        <taxon>Spermatophyta</taxon>
        <taxon>Magnoliopsida</taxon>
        <taxon>Liliopsida</taxon>
        <taxon>Poales</taxon>
        <taxon>Poaceae</taxon>
        <taxon>PACMAD clade</taxon>
        <taxon>Panicoideae</taxon>
        <taxon>Andropogonodae</taxon>
        <taxon>Andropogoneae</taxon>
        <taxon>Sorghinae</taxon>
        <taxon>Sorghum</taxon>
    </lineage>
</organism>